<protein>
    <recommendedName>
        <fullName evidence="3">UspA domain-containing protein</fullName>
    </recommendedName>
</protein>
<dbReference type="KEGG" id="als:DJ013_03945"/>
<evidence type="ECO:0000313" key="2">
    <source>
        <dbReference type="Proteomes" id="UP000249873"/>
    </source>
</evidence>
<sequence>MVKIAHCTDFSKNSEKALEAILFNFWSFDITIDIIHLVEGDYAKAAARLEAYKKELISSHGTRVAFKVYLFETSEKEALISQLNSEGYYATIAGLEGIGETAGIGSFLEELYKSYLGNMTIVPFWHEIKIENKVLVAVEYENIEEFYAIVQVKNFLDFQFSKLTVLVRVKEDIAQVQVLEIEAFLRKVLPSLEIELLVYNPEICTNFITKGIKEKQLDYYIIFKGDYFDSCIYNMIVNKPAGNTFKERVVRMSTAPEDIHKLKSGDNPLNQINLKLE</sequence>
<dbReference type="EMBL" id="CP029480">
    <property type="protein sequence ID" value="AWV97367.1"/>
    <property type="molecule type" value="Genomic_DNA"/>
</dbReference>
<dbReference type="InterPro" id="IPR014729">
    <property type="entry name" value="Rossmann-like_a/b/a_fold"/>
</dbReference>
<keyword evidence="2" id="KW-1185">Reference proteome</keyword>
<evidence type="ECO:0008006" key="3">
    <source>
        <dbReference type="Google" id="ProtNLM"/>
    </source>
</evidence>
<dbReference type="AlphaFoldDB" id="A0A2Z4G873"/>
<evidence type="ECO:0000313" key="1">
    <source>
        <dbReference type="EMBL" id="AWV97367.1"/>
    </source>
</evidence>
<gene>
    <name evidence="1" type="ORF">DJ013_03945</name>
</gene>
<name>A0A2Z4G873_9BACT</name>
<dbReference type="OrthoDB" id="9788959at2"/>
<dbReference type="RefSeq" id="WP_111370469.1">
    <property type="nucleotide sequence ID" value="NZ_CP029480.1"/>
</dbReference>
<dbReference type="Gene3D" id="3.40.50.620">
    <property type="entry name" value="HUPs"/>
    <property type="match status" value="1"/>
</dbReference>
<proteinExistence type="predicted"/>
<accession>A0A2Z4G873</accession>
<organism evidence="1 2">
    <name type="scientific">Arcticibacterium luteifluviistationis</name>
    <dbReference type="NCBI Taxonomy" id="1784714"/>
    <lineage>
        <taxon>Bacteria</taxon>
        <taxon>Pseudomonadati</taxon>
        <taxon>Bacteroidota</taxon>
        <taxon>Cytophagia</taxon>
        <taxon>Cytophagales</taxon>
        <taxon>Leadbetterellaceae</taxon>
        <taxon>Arcticibacterium</taxon>
    </lineage>
</organism>
<reference evidence="1 2" key="1">
    <citation type="submission" date="2018-05" db="EMBL/GenBank/DDBJ databases">
        <title>Complete genome sequence of Arcticibacterium luteifluviistationis SM1504T, a cytophagaceae bacterium isolated from Arctic surface seawater.</title>
        <authorList>
            <person name="Li Y."/>
            <person name="Qin Q.-L."/>
        </authorList>
    </citation>
    <scope>NUCLEOTIDE SEQUENCE [LARGE SCALE GENOMIC DNA]</scope>
    <source>
        <strain evidence="1 2">SM1504</strain>
    </source>
</reference>
<dbReference type="Proteomes" id="UP000249873">
    <property type="component" value="Chromosome"/>
</dbReference>